<reference evidence="2" key="1">
    <citation type="journal article" date="2017" name="Nat. Microbiol.">
        <title>Global analysis of biosynthetic gene clusters reveals vast potential of secondary metabolite production in Penicillium species.</title>
        <authorList>
            <person name="Nielsen J.C."/>
            <person name="Grijseels S."/>
            <person name="Prigent S."/>
            <person name="Ji B."/>
            <person name="Dainat J."/>
            <person name="Nielsen K.F."/>
            <person name="Frisvad J.C."/>
            <person name="Workman M."/>
            <person name="Nielsen J."/>
        </authorList>
    </citation>
    <scope>NUCLEOTIDE SEQUENCE [LARGE SCALE GENOMIC DNA]</scope>
    <source>
        <strain evidence="2">IBT 4502</strain>
    </source>
</reference>
<protein>
    <recommendedName>
        <fullName evidence="3">Sulfatase N-terminal domain-containing protein</fullName>
    </recommendedName>
</protein>
<dbReference type="EMBL" id="MDYM01000015">
    <property type="protein sequence ID" value="OQD61708.1"/>
    <property type="molecule type" value="Genomic_DNA"/>
</dbReference>
<proteinExistence type="predicted"/>
<dbReference type="SUPFAM" id="SSF53649">
    <property type="entry name" value="Alkaline phosphatase-like"/>
    <property type="match status" value="1"/>
</dbReference>
<comment type="caution">
    <text evidence="1">The sequence shown here is derived from an EMBL/GenBank/DDBJ whole genome shotgun (WGS) entry which is preliminary data.</text>
</comment>
<dbReference type="InterPro" id="IPR017850">
    <property type="entry name" value="Alkaline_phosphatase_core_sf"/>
</dbReference>
<dbReference type="AlphaFoldDB" id="A0A1V6NAH2"/>
<keyword evidence="2" id="KW-1185">Reference proteome</keyword>
<evidence type="ECO:0000313" key="1">
    <source>
        <dbReference type="EMBL" id="OQD61708.1"/>
    </source>
</evidence>
<evidence type="ECO:0000313" key="2">
    <source>
        <dbReference type="Proteomes" id="UP000191408"/>
    </source>
</evidence>
<evidence type="ECO:0008006" key="3">
    <source>
        <dbReference type="Google" id="ProtNLM"/>
    </source>
</evidence>
<name>A0A1V6NAH2_PENPO</name>
<organism evidence="1 2">
    <name type="scientific">Penicillium polonicum</name>
    <dbReference type="NCBI Taxonomy" id="60169"/>
    <lineage>
        <taxon>Eukaryota</taxon>
        <taxon>Fungi</taxon>
        <taxon>Dikarya</taxon>
        <taxon>Ascomycota</taxon>
        <taxon>Pezizomycotina</taxon>
        <taxon>Eurotiomycetes</taxon>
        <taxon>Eurotiomycetidae</taxon>
        <taxon>Eurotiales</taxon>
        <taxon>Aspergillaceae</taxon>
        <taxon>Penicillium</taxon>
    </lineage>
</organism>
<accession>A0A1V6NAH2</accession>
<gene>
    <name evidence="1" type="ORF">PENPOL_c015G07007</name>
</gene>
<dbReference type="STRING" id="60169.A0A1V6NAH2"/>
<dbReference type="Gene3D" id="3.30.1120.10">
    <property type="match status" value="1"/>
</dbReference>
<dbReference type="Proteomes" id="UP000191408">
    <property type="component" value="Unassembled WGS sequence"/>
</dbReference>
<sequence>MRVGLPLFQGEIHNPNTAFTGWGLFGYCAIRRGNWKAVYHPPSRGKDGWELCNVEQDPGELNDLADIRQNILQSLITDWEQSYAKTGMFDTKTEFNVLKG</sequence>